<evidence type="ECO:0000313" key="4">
    <source>
        <dbReference type="Proteomes" id="UP000246635"/>
    </source>
</evidence>
<dbReference type="RefSeq" id="WP_245946558.1">
    <property type="nucleotide sequence ID" value="NZ_QGTQ01000003.1"/>
</dbReference>
<reference evidence="3 4" key="1">
    <citation type="submission" date="2018-05" db="EMBL/GenBank/DDBJ databases">
        <title>Genomic Encyclopedia of Type Strains, Phase III (KMG-III): the genomes of soil and plant-associated and newly described type strains.</title>
        <authorList>
            <person name="Whitman W."/>
        </authorList>
    </citation>
    <scope>NUCLEOTIDE SEQUENCE [LARGE SCALE GENOMIC DNA]</scope>
    <source>
        <strain evidence="3 4">CECT 5696</strain>
    </source>
</reference>
<dbReference type="PANTHER" id="PTHR30050">
    <property type="entry name" value="CHROMOSOMAL REPLICATION INITIATOR PROTEIN DNAA"/>
    <property type="match status" value="1"/>
</dbReference>
<evidence type="ECO:0000256" key="1">
    <source>
        <dbReference type="RuleBase" id="RU004227"/>
    </source>
</evidence>
<dbReference type="Pfam" id="PF00308">
    <property type="entry name" value="Bac_DnaA"/>
    <property type="match status" value="1"/>
</dbReference>
<dbReference type="PRINTS" id="PR00051">
    <property type="entry name" value="DNAA"/>
</dbReference>
<dbReference type="SUPFAM" id="SSF52540">
    <property type="entry name" value="P-loop containing nucleoside triphosphate hydrolases"/>
    <property type="match status" value="1"/>
</dbReference>
<dbReference type="Gene3D" id="3.40.50.300">
    <property type="entry name" value="P-loop containing nucleotide triphosphate hydrolases"/>
    <property type="match status" value="1"/>
</dbReference>
<sequence length="243" mass="28004">MLTSTSQVGVAEPEYKCAICKDEEGYIVKDDDDREYWRICECKSIRRVERLMRSSHITDEFRQKRFGNFNHVGRPQVVVDAFEAAREYANVFREIRSSRQNSIALLGRPGCGKTHLLMAIANKLLSSGVGVAYFPWVEGFNDLKSDLDAVAEKVYRLQQAEVLYIDDLFKGRKEVTPFQIEQLFAIINYRYLQHKPLLISSERTVSDMCEIDEGIGSRIYEMSKTYRVTLQGGQELNYRLSGM</sequence>
<protein>
    <submittedName>
        <fullName evidence="3">DNA replication protein DnaC</fullName>
    </submittedName>
</protein>
<evidence type="ECO:0000313" key="3">
    <source>
        <dbReference type="EMBL" id="PWW06291.1"/>
    </source>
</evidence>
<dbReference type="InterPro" id="IPR013317">
    <property type="entry name" value="DnaA_dom"/>
</dbReference>
<dbReference type="InterPro" id="IPR020591">
    <property type="entry name" value="Chromosome_initiator_DnaA-like"/>
</dbReference>
<organism evidence="3 4">
    <name type="scientific">Paenibacillus cellulosilyticus</name>
    <dbReference type="NCBI Taxonomy" id="375489"/>
    <lineage>
        <taxon>Bacteria</taxon>
        <taxon>Bacillati</taxon>
        <taxon>Bacillota</taxon>
        <taxon>Bacilli</taxon>
        <taxon>Bacillales</taxon>
        <taxon>Paenibacillaceae</taxon>
        <taxon>Paenibacillus</taxon>
    </lineage>
</organism>
<keyword evidence="1" id="KW-0235">DNA replication</keyword>
<proteinExistence type="inferred from homology"/>
<dbReference type="Proteomes" id="UP000246635">
    <property type="component" value="Unassembled WGS sequence"/>
</dbReference>
<dbReference type="InterPro" id="IPR003593">
    <property type="entry name" value="AAA+_ATPase"/>
</dbReference>
<dbReference type="CDD" id="cd00009">
    <property type="entry name" value="AAA"/>
    <property type="match status" value="1"/>
</dbReference>
<dbReference type="SMART" id="SM00382">
    <property type="entry name" value="AAA"/>
    <property type="match status" value="1"/>
</dbReference>
<dbReference type="InterPro" id="IPR027417">
    <property type="entry name" value="P-loop_NTPase"/>
</dbReference>
<dbReference type="NCBIfam" id="NF005378">
    <property type="entry name" value="PRK06921.1"/>
    <property type="match status" value="1"/>
</dbReference>
<gene>
    <name evidence="3" type="ORF">DFQ01_103193</name>
</gene>
<evidence type="ECO:0000259" key="2">
    <source>
        <dbReference type="SMART" id="SM00382"/>
    </source>
</evidence>
<dbReference type="PANTHER" id="PTHR30050:SF10">
    <property type="entry name" value="PHAGE-LIKE ELEMENT PBSX PROTEIN XKDC"/>
    <property type="match status" value="1"/>
</dbReference>
<comment type="similarity">
    <text evidence="1">Belongs to the DnaA family.</text>
</comment>
<accession>A0A2V2YYD7</accession>
<name>A0A2V2YYD7_9BACL</name>
<dbReference type="AlphaFoldDB" id="A0A2V2YYD7"/>
<feature type="domain" description="AAA+ ATPase" evidence="2">
    <location>
        <begin position="99"/>
        <end position="212"/>
    </location>
</feature>
<dbReference type="EMBL" id="QGTQ01000003">
    <property type="protein sequence ID" value="PWW06291.1"/>
    <property type="molecule type" value="Genomic_DNA"/>
</dbReference>
<comment type="caution">
    <text evidence="3">The sequence shown here is derived from an EMBL/GenBank/DDBJ whole genome shotgun (WGS) entry which is preliminary data.</text>
</comment>
<dbReference type="GO" id="GO:0006260">
    <property type="term" value="P:DNA replication"/>
    <property type="evidence" value="ECO:0007669"/>
    <property type="project" value="TreeGrafter"/>
</dbReference>
<dbReference type="GO" id="GO:0005524">
    <property type="term" value="F:ATP binding"/>
    <property type="evidence" value="ECO:0007669"/>
    <property type="project" value="InterPro"/>
</dbReference>
<keyword evidence="4" id="KW-1185">Reference proteome</keyword>